<feature type="domain" description="TonB-dependent receptor-like beta-barrel" evidence="9">
    <location>
        <begin position="180"/>
        <end position="589"/>
    </location>
</feature>
<keyword evidence="2" id="KW-0813">Transport</keyword>
<comment type="subcellular location">
    <subcellularLocation>
        <location evidence="1">Cell outer membrane</location>
        <topology evidence="1">Multi-pass membrane protein</topology>
    </subcellularLocation>
</comment>
<comment type="caution">
    <text evidence="11">The sequence shown here is derived from an EMBL/GenBank/DDBJ whole genome shotgun (WGS) entry which is preliminary data.</text>
</comment>
<dbReference type="Gene3D" id="2.40.170.20">
    <property type="entry name" value="TonB-dependent receptor, beta-barrel domain"/>
    <property type="match status" value="1"/>
</dbReference>
<evidence type="ECO:0000256" key="8">
    <source>
        <dbReference type="ARBA" id="ARBA00023237"/>
    </source>
</evidence>
<organism evidence="11">
    <name type="scientific">marine sediment metagenome</name>
    <dbReference type="NCBI Taxonomy" id="412755"/>
    <lineage>
        <taxon>unclassified sequences</taxon>
        <taxon>metagenomes</taxon>
        <taxon>ecological metagenomes</taxon>
    </lineage>
</organism>
<dbReference type="InterPro" id="IPR012910">
    <property type="entry name" value="Plug_dom"/>
</dbReference>
<evidence type="ECO:0000256" key="7">
    <source>
        <dbReference type="ARBA" id="ARBA00023136"/>
    </source>
</evidence>
<evidence type="ECO:0000313" key="11">
    <source>
        <dbReference type="EMBL" id="KKN68843.1"/>
    </source>
</evidence>
<evidence type="ECO:0000256" key="6">
    <source>
        <dbReference type="ARBA" id="ARBA00023077"/>
    </source>
</evidence>
<dbReference type="Gene3D" id="2.170.130.10">
    <property type="entry name" value="TonB-dependent receptor, plug domain"/>
    <property type="match status" value="1"/>
</dbReference>
<dbReference type="EMBL" id="LAZR01000438">
    <property type="protein sequence ID" value="KKN68843.1"/>
    <property type="molecule type" value="Genomic_DNA"/>
</dbReference>
<dbReference type="Pfam" id="PF00593">
    <property type="entry name" value="TonB_dep_Rec_b-barrel"/>
    <property type="match status" value="1"/>
</dbReference>
<keyword evidence="5" id="KW-0406">Ion transport</keyword>
<evidence type="ECO:0000259" key="10">
    <source>
        <dbReference type="Pfam" id="PF07715"/>
    </source>
</evidence>
<protein>
    <recommendedName>
        <fullName evidence="12">TonB-dependent receptor</fullName>
    </recommendedName>
</protein>
<dbReference type="Pfam" id="PF07715">
    <property type="entry name" value="Plug"/>
    <property type="match status" value="1"/>
</dbReference>
<keyword evidence="7" id="KW-0472">Membrane</keyword>
<dbReference type="SUPFAM" id="SSF56935">
    <property type="entry name" value="Porins"/>
    <property type="match status" value="1"/>
</dbReference>
<evidence type="ECO:0008006" key="12">
    <source>
        <dbReference type="Google" id="ProtNLM"/>
    </source>
</evidence>
<dbReference type="InterPro" id="IPR039426">
    <property type="entry name" value="TonB-dep_rcpt-like"/>
</dbReference>
<dbReference type="InterPro" id="IPR010917">
    <property type="entry name" value="TonB_rcpt_CS"/>
</dbReference>
<evidence type="ECO:0000256" key="3">
    <source>
        <dbReference type="ARBA" id="ARBA00022692"/>
    </source>
</evidence>
<gene>
    <name evidence="11" type="ORF">LCGC14_0447090</name>
</gene>
<reference evidence="11" key="1">
    <citation type="journal article" date="2015" name="Nature">
        <title>Complex archaea that bridge the gap between prokaryotes and eukaryotes.</title>
        <authorList>
            <person name="Spang A."/>
            <person name="Saw J.H."/>
            <person name="Jorgensen S.L."/>
            <person name="Zaremba-Niedzwiedzka K."/>
            <person name="Martijn J."/>
            <person name="Lind A.E."/>
            <person name="van Eijk R."/>
            <person name="Schleper C."/>
            <person name="Guy L."/>
            <person name="Ettema T.J."/>
        </authorList>
    </citation>
    <scope>NUCLEOTIDE SEQUENCE</scope>
</reference>
<dbReference type="PROSITE" id="PS01156">
    <property type="entry name" value="TONB_DEPENDENT_REC_2"/>
    <property type="match status" value="1"/>
</dbReference>
<evidence type="ECO:0000256" key="1">
    <source>
        <dbReference type="ARBA" id="ARBA00004571"/>
    </source>
</evidence>
<dbReference type="GO" id="GO:0006811">
    <property type="term" value="P:monoatomic ion transport"/>
    <property type="evidence" value="ECO:0007669"/>
    <property type="project" value="UniProtKB-KW"/>
</dbReference>
<keyword evidence="6" id="KW-0798">TonB box</keyword>
<dbReference type="PANTHER" id="PTHR30069:SF53">
    <property type="entry name" value="COLICIN I RECEPTOR-RELATED"/>
    <property type="match status" value="1"/>
</dbReference>
<dbReference type="GO" id="GO:0009279">
    <property type="term" value="C:cell outer membrane"/>
    <property type="evidence" value="ECO:0007669"/>
    <property type="project" value="UniProtKB-SubCell"/>
</dbReference>
<proteinExistence type="predicted"/>
<accession>A0A0F9VSZ2</accession>
<evidence type="ECO:0000256" key="4">
    <source>
        <dbReference type="ARBA" id="ARBA00022729"/>
    </source>
</evidence>
<feature type="domain" description="TonB-dependent receptor plug" evidence="10">
    <location>
        <begin position="58"/>
        <end position="163"/>
    </location>
</feature>
<dbReference type="InterPro" id="IPR000531">
    <property type="entry name" value="Beta-barrel_TonB"/>
</dbReference>
<evidence type="ECO:0000256" key="2">
    <source>
        <dbReference type="ARBA" id="ARBA00022448"/>
    </source>
</evidence>
<evidence type="ECO:0000256" key="5">
    <source>
        <dbReference type="ARBA" id="ARBA00023065"/>
    </source>
</evidence>
<dbReference type="InterPro" id="IPR037066">
    <property type="entry name" value="Plug_dom_sf"/>
</dbReference>
<keyword evidence="4" id="KW-0732">Signal</keyword>
<name>A0A0F9VSZ2_9ZZZZ</name>
<keyword evidence="3" id="KW-0812">Transmembrane</keyword>
<dbReference type="InterPro" id="IPR036942">
    <property type="entry name" value="Beta-barrel_TonB_sf"/>
</dbReference>
<sequence>MQSYLLKSLRWAKVGDIMLNKTTLGVAISAALSFSVSAADNSIEKITVTANKFEQSINDVLASVSVIERAEIEASNVRDLPTLLSTRVGFQVNPNGGFGQNTGVSLRGTGSGDTLILIDGVRTGSATLGQKALNNVPLNSIERIEIIKGSRAAVYGSDALAGVINIITRESDNLSLSATLGSDSYQNYQVAGSVKSGDITTAFNAGFEKTDNFDALQGVAPDEDGYENKNFGFKVNYTDAHYGDFKLLGQYSEGFADYDSRFSPATSTIETGDFKNYQLSAGWSKNYTNQSHSIDIAISTDDSHDTSAFGVNDFITKRVQFDYNGQYILSEELNISGGVNWYNDDVSHSSTQYDMQERDVLAVFVGAYYNAEKVLVNLTIRQDDDEQFGDETTYTAAAGYHLSEDATFRISQSTGFKAPTFNDLYFPAFPGFPPSSNPDLEPEKSLNQEIGLNVGFDIASIDVAIFRNDIEDKISLDSNFFPINLNEARYEGVEFSLSQQFFGFDSNLNFAYLSAEDEETGAELRNVAKRTFNWELAKQFGAFDARLDMQYRSDREGAVTRLGSYTLWNLAGNYQVNEHIEVSLRVENLFDKEYNAVDSNADFTTGQVYYYNTPERRFFAGASYQF</sequence>
<dbReference type="GO" id="GO:0015889">
    <property type="term" value="P:cobalamin transport"/>
    <property type="evidence" value="ECO:0007669"/>
    <property type="project" value="TreeGrafter"/>
</dbReference>
<dbReference type="PROSITE" id="PS52016">
    <property type="entry name" value="TONB_DEPENDENT_REC_3"/>
    <property type="match status" value="1"/>
</dbReference>
<dbReference type="CDD" id="cd01347">
    <property type="entry name" value="ligand_gated_channel"/>
    <property type="match status" value="1"/>
</dbReference>
<dbReference type="PANTHER" id="PTHR30069">
    <property type="entry name" value="TONB-DEPENDENT OUTER MEMBRANE RECEPTOR"/>
    <property type="match status" value="1"/>
</dbReference>
<evidence type="ECO:0000259" key="9">
    <source>
        <dbReference type="Pfam" id="PF00593"/>
    </source>
</evidence>
<keyword evidence="8" id="KW-0998">Cell outer membrane</keyword>
<dbReference type="AlphaFoldDB" id="A0A0F9VSZ2"/>